<feature type="transmembrane region" description="Helical" evidence="5">
    <location>
        <begin position="154"/>
        <end position="172"/>
    </location>
</feature>
<feature type="domain" description="O-antigen ligase-related" evidence="6">
    <location>
        <begin position="265"/>
        <end position="372"/>
    </location>
</feature>
<dbReference type="eggNOG" id="ENOG502Z8P8">
    <property type="taxonomic scope" value="Bacteria"/>
</dbReference>
<reference evidence="7 8" key="2">
    <citation type="journal article" date="2010" name="J. Bacteriol.">
        <title>Complete genome sequence of Beijerinckia indica subsp. indica.</title>
        <authorList>
            <person name="Tamas I."/>
            <person name="Dedysh S.N."/>
            <person name="Liesack W."/>
            <person name="Stott M.B."/>
            <person name="Alam M."/>
            <person name="Murrell J.C."/>
            <person name="Dunfield P.F."/>
        </authorList>
    </citation>
    <scope>NUCLEOTIDE SEQUENCE [LARGE SCALE GENOMIC DNA]</scope>
    <source>
        <strain evidence="8">ATCC 9039 / DSM 1715 / NCIMB 8712</strain>
    </source>
</reference>
<reference evidence="8" key="1">
    <citation type="submission" date="2008-03" db="EMBL/GenBank/DDBJ databases">
        <title>Complete sequence of chromosome of Beijerinckia indica subsp. indica ATCC 9039.</title>
        <authorList>
            <consortium name="US DOE Joint Genome Institute"/>
            <person name="Copeland A."/>
            <person name="Lucas S."/>
            <person name="Lapidus A."/>
            <person name="Glavina del Rio T."/>
            <person name="Dalin E."/>
            <person name="Tice H."/>
            <person name="Bruce D."/>
            <person name="Goodwin L."/>
            <person name="Pitluck S."/>
            <person name="LaButti K."/>
            <person name="Schmutz J."/>
            <person name="Larimer F."/>
            <person name="Land M."/>
            <person name="Hauser L."/>
            <person name="Kyrpides N."/>
            <person name="Mikhailova N."/>
            <person name="Dunfield P.F."/>
            <person name="Dedysh S.N."/>
            <person name="Liesack W."/>
            <person name="Saw J.H."/>
            <person name="Alam M."/>
            <person name="Chen Y."/>
            <person name="Murrell J.C."/>
            <person name="Richardson P."/>
        </authorList>
    </citation>
    <scope>NUCLEOTIDE SEQUENCE [LARGE SCALE GENOMIC DNA]</scope>
    <source>
        <strain evidence="8">ATCC 9039 / DSM 1715 / NCIMB 8712</strain>
    </source>
</reference>
<evidence type="ECO:0000313" key="8">
    <source>
        <dbReference type="Proteomes" id="UP000001695"/>
    </source>
</evidence>
<feature type="transmembrane region" description="Helical" evidence="5">
    <location>
        <begin position="71"/>
        <end position="88"/>
    </location>
</feature>
<keyword evidence="4 5" id="KW-0472">Membrane</keyword>
<keyword evidence="8" id="KW-1185">Reference proteome</keyword>
<dbReference type="STRING" id="395963.Bind_0842"/>
<evidence type="ECO:0000256" key="3">
    <source>
        <dbReference type="ARBA" id="ARBA00022989"/>
    </source>
</evidence>
<sequence length="498" mass="54832">MRRQASASQRLLSKLHPNSVIALKQALMVTALIAVTWIISMAHLAIVARPLFVLASIILSIIYIRRSPWQYLTFSLWIWTLAPFMRRICDYYSAPVGFNIVLIAPNIISLIMLPSLLTSRTLLKRKETAVGLLLLGPSIYGLCVSFVISDIFPGMVGAIDWITPLIYFWFIIDNAETIDELKPYFDVFIPLNLAIISLYGIYQNYFPPAWDLKYWNFLKGEEEKFTTIPIFSTLNFPGICATWVALLILLSLGFGGGIAFFVLPTALLMLVMTEVRSAVGALVFGLILAMTFGRGRLVQALLGIFAALFVFFGLFASLDQDLATRLTRRFASVGDLEHDGSANARKDLIKNTPNIIANIPFGMGTGSVGKGARAEAGKKFVDMDSGLVAPFIVFGWFFGAFYGFGLAAIVARCAIAAKRSGSQTALVLSIGAIASAATSLFTMNVGIQGLMLWMCIAYAIAIEVQEHNKRIGASSLLRDPPNWRTRERLILSADRKIL</sequence>
<evidence type="ECO:0000256" key="5">
    <source>
        <dbReference type="SAM" id="Phobius"/>
    </source>
</evidence>
<evidence type="ECO:0000256" key="1">
    <source>
        <dbReference type="ARBA" id="ARBA00004141"/>
    </source>
</evidence>
<gene>
    <name evidence="7" type="ordered locus">Bind_0842</name>
</gene>
<dbReference type="KEGG" id="bid:Bind_0842"/>
<dbReference type="HOGENOM" id="CLU_045094_0_0_5"/>
<feature type="transmembrane region" description="Helical" evidence="5">
    <location>
        <begin position="430"/>
        <end position="461"/>
    </location>
</feature>
<name>B2IHH1_BEII9</name>
<feature type="transmembrane region" description="Helical" evidence="5">
    <location>
        <begin position="129"/>
        <end position="148"/>
    </location>
</feature>
<dbReference type="InterPro" id="IPR007016">
    <property type="entry name" value="O-antigen_ligase-rel_domated"/>
</dbReference>
<organism evidence="7 8">
    <name type="scientific">Beijerinckia indica subsp. indica (strain ATCC 9039 / DSM 1715 / NCIMB 8712)</name>
    <dbReference type="NCBI Taxonomy" id="395963"/>
    <lineage>
        <taxon>Bacteria</taxon>
        <taxon>Pseudomonadati</taxon>
        <taxon>Pseudomonadota</taxon>
        <taxon>Alphaproteobacteria</taxon>
        <taxon>Hyphomicrobiales</taxon>
        <taxon>Beijerinckiaceae</taxon>
        <taxon>Beijerinckia</taxon>
    </lineage>
</organism>
<accession>B2IHH1</accession>
<dbReference type="GO" id="GO:0016020">
    <property type="term" value="C:membrane"/>
    <property type="evidence" value="ECO:0007669"/>
    <property type="project" value="UniProtKB-SubCell"/>
</dbReference>
<evidence type="ECO:0000313" key="7">
    <source>
        <dbReference type="EMBL" id="ACB94492.1"/>
    </source>
</evidence>
<evidence type="ECO:0000259" key="6">
    <source>
        <dbReference type="Pfam" id="PF04932"/>
    </source>
</evidence>
<feature type="transmembrane region" description="Helical" evidence="5">
    <location>
        <begin position="21"/>
        <end position="40"/>
    </location>
</feature>
<proteinExistence type="predicted"/>
<comment type="subcellular location">
    <subcellularLocation>
        <location evidence="1">Membrane</location>
        <topology evidence="1">Multi-pass membrane protein</topology>
    </subcellularLocation>
</comment>
<dbReference type="Pfam" id="PF04932">
    <property type="entry name" value="Wzy_C"/>
    <property type="match status" value="1"/>
</dbReference>
<keyword evidence="2 5" id="KW-0812">Transmembrane</keyword>
<dbReference type="Proteomes" id="UP000001695">
    <property type="component" value="Chromosome"/>
</dbReference>
<feature type="transmembrane region" description="Helical" evidence="5">
    <location>
        <begin position="241"/>
        <end position="263"/>
    </location>
</feature>
<evidence type="ECO:0000256" key="2">
    <source>
        <dbReference type="ARBA" id="ARBA00022692"/>
    </source>
</evidence>
<dbReference type="AlphaFoldDB" id="B2IHH1"/>
<feature type="transmembrane region" description="Helical" evidence="5">
    <location>
        <begin position="387"/>
        <end position="410"/>
    </location>
</feature>
<dbReference type="EMBL" id="CP001016">
    <property type="protein sequence ID" value="ACB94492.1"/>
    <property type="molecule type" value="Genomic_DNA"/>
</dbReference>
<evidence type="ECO:0000256" key="4">
    <source>
        <dbReference type="ARBA" id="ARBA00023136"/>
    </source>
</evidence>
<feature type="transmembrane region" description="Helical" evidence="5">
    <location>
        <begin position="94"/>
        <end position="117"/>
    </location>
</feature>
<protein>
    <recommendedName>
        <fullName evidence="6">O-antigen ligase-related domain-containing protein</fullName>
    </recommendedName>
</protein>
<feature type="transmembrane region" description="Helical" evidence="5">
    <location>
        <begin position="46"/>
        <end position="64"/>
    </location>
</feature>
<feature type="transmembrane region" description="Helical" evidence="5">
    <location>
        <begin position="275"/>
        <end position="292"/>
    </location>
</feature>
<keyword evidence="3 5" id="KW-1133">Transmembrane helix</keyword>
<feature type="transmembrane region" description="Helical" evidence="5">
    <location>
        <begin position="184"/>
        <end position="202"/>
    </location>
</feature>
<feature type="transmembrane region" description="Helical" evidence="5">
    <location>
        <begin position="298"/>
        <end position="318"/>
    </location>
</feature>